<organism evidence="8 9">
    <name type="scientific">Ectocarpus siliculosus</name>
    <name type="common">Brown alga</name>
    <name type="synonym">Conferva siliculosa</name>
    <dbReference type="NCBI Taxonomy" id="2880"/>
    <lineage>
        <taxon>Eukaryota</taxon>
        <taxon>Sar</taxon>
        <taxon>Stramenopiles</taxon>
        <taxon>Ochrophyta</taxon>
        <taxon>PX clade</taxon>
        <taxon>Phaeophyceae</taxon>
        <taxon>Ectocarpales</taxon>
        <taxon>Ectocarpaceae</taxon>
        <taxon>Ectocarpus</taxon>
    </lineage>
</organism>
<feature type="compositionally biased region" description="Polar residues" evidence="5">
    <location>
        <begin position="99"/>
        <end position="111"/>
    </location>
</feature>
<comment type="similarity">
    <text evidence="1 4">Belongs to the tRNA pseudouridine synthase TruA family.</text>
</comment>
<dbReference type="InParanoid" id="D7FS62"/>
<dbReference type="HAMAP" id="MF_00171">
    <property type="entry name" value="TruA"/>
    <property type="match status" value="1"/>
</dbReference>
<comment type="catalytic activity">
    <reaction evidence="4">
        <text>uridine(38/39/40) in tRNA = pseudouridine(38/39/40) in tRNA</text>
        <dbReference type="Rhea" id="RHEA:22376"/>
        <dbReference type="Rhea" id="RHEA-COMP:10085"/>
        <dbReference type="Rhea" id="RHEA-COMP:10087"/>
        <dbReference type="ChEBI" id="CHEBI:65314"/>
        <dbReference type="ChEBI" id="CHEBI:65315"/>
        <dbReference type="EC" id="5.4.99.12"/>
    </reaction>
</comment>
<evidence type="ECO:0000259" key="7">
    <source>
        <dbReference type="Pfam" id="PF01416"/>
    </source>
</evidence>
<dbReference type="CDD" id="cd02570">
    <property type="entry name" value="PseudoU_synth_EcTruA"/>
    <property type="match status" value="1"/>
</dbReference>
<feature type="region of interest" description="Disordered" evidence="5">
    <location>
        <begin position="86"/>
        <end position="119"/>
    </location>
</feature>
<dbReference type="InterPro" id="IPR020097">
    <property type="entry name" value="PsdUridine_synth_TruA_a/b_dom"/>
</dbReference>
<dbReference type="InterPro" id="IPR020103">
    <property type="entry name" value="PsdUridine_synth_cat_dom_sf"/>
</dbReference>
<accession>D7FS62</accession>
<dbReference type="Gene3D" id="3.30.70.580">
    <property type="entry name" value="Pseudouridine synthase I, catalytic domain, N-terminal subdomain"/>
    <property type="match status" value="1"/>
</dbReference>
<dbReference type="InterPro" id="IPR001406">
    <property type="entry name" value="PsdUridine_synth_TruA"/>
</dbReference>
<dbReference type="PANTHER" id="PTHR11142:SF0">
    <property type="entry name" value="TRNA PSEUDOURIDINE SYNTHASE-LIKE 1"/>
    <property type="match status" value="1"/>
</dbReference>
<feature type="domain" description="Pseudouridine synthase I TruA alpha/beta" evidence="7">
    <location>
        <begin position="144"/>
        <end position="226"/>
    </location>
</feature>
<sequence>MLAAVVSGGFTLLRGAVGLATATAVPAPPLPSHVAMPVLCRARPRHQRWPNGSIVGPSAGFISHLAVDPSSATRVLRVCTPSTIAPHGGVEEDLPRSTPPRSTTNNESQQAKARREARFDEEGEYRVFRELLEGKKTRFVSRVMYDGTNYKGFQLQGHGLPTVQGVLEKALSTRFQTYVPVVAAGRTDTGVHSVGQAVHFDLPNANEDLSQLAYSMNQMMPEDVRVWNMSVAPPSSPWQVEKGWPWSSMLNARGKRYSYRLFVGPVMSPLDRLYRAHASQAAGSPINVDLLYQTIPKLVGKHDFAGFSNEVTKRATLKKEDGLGEFNTVRTVYSAEIIDEGGGNIRLDFHLDGALYRMVRNMVGALLAVAAGRLEPEVIDEIFATRVRDSRLIYAAPAHGLTLDTVLYDGYG</sequence>
<dbReference type="InterPro" id="IPR020095">
    <property type="entry name" value="PsdUridine_synth_TruA_C"/>
</dbReference>
<dbReference type="OrthoDB" id="271910at2759"/>
<keyword evidence="2 4" id="KW-0819">tRNA processing</keyword>
<dbReference type="GO" id="GO:0003723">
    <property type="term" value="F:RNA binding"/>
    <property type="evidence" value="ECO:0007669"/>
    <property type="project" value="InterPro"/>
</dbReference>
<feature type="domain" description="Pseudouridine synthase I TruA alpha/beta" evidence="7">
    <location>
        <begin position="297"/>
        <end position="409"/>
    </location>
</feature>
<evidence type="ECO:0000256" key="1">
    <source>
        <dbReference type="ARBA" id="ARBA00009375"/>
    </source>
</evidence>
<reference evidence="8 9" key="1">
    <citation type="journal article" date="2010" name="Nature">
        <title>The Ectocarpus genome and the independent evolution of multicellularity in brown algae.</title>
        <authorList>
            <person name="Cock J.M."/>
            <person name="Sterck L."/>
            <person name="Rouze P."/>
            <person name="Scornet D."/>
            <person name="Allen A.E."/>
            <person name="Amoutzias G."/>
            <person name="Anthouard V."/>
            <person name="Artiguenave F."/>
            <person name="Aury J.M."/>
            <person name="Badger J.H."/>
            <person name="Beszteri B."/>
            <person name="Billiau K."/>
            <person name="Bonnet E."/>
            <person name="Bothwell J.H."/>
            <person name="Bowler C."/>
            <person name="Boyen C."/>
            <person name="Brownlee C."/>
            <person name="Carrano C.J."/>
            <person name="Charrier B."/>
            <person name="Cho G.Y."/>
            <person name="Coelho S.M."/>
            <person name="Collen J."/>
            <person name="Corre E."/>
            <person name="Da Silva C."/>
            <person name="Delage L."/>
            <person name="Delaroque N."/>
            <person name="Dittami S.M."/>
            <person name="Doulbeau S."/>
            <person name="Elias M."/>
            <person name="Farnham G."/>
            <person name="Gachon C.M."/>
            <person name="Gschloessl B."/>
            <person name="Heesch S."/>
            <person name="Jabbari K."/>
            <person name="Jubin C."/>
            <person name="Kawai H."/>
            <person name="Kimura K."/>
            <person name="Kloareg B."/>
            <person name="Kupper F.C."/>
            <person name="Lang D."/>
            <person name="Le Bail A."/>
            <person name="Leblanc C."/>
            <person name="Lerouge P."/>
            <person name="Lohr M."/>
            <person name="Lopez P.J."/>
            <person name="Martens C."/>
            <person name="Maumus F."/>
            <person name="Michel G."/>
            <person name="Miranda-Saavedra D."/>
            <person name="Morales J."/>
            <person name="Moreau H."/>
            <person name="Motomura T."/>
            <person name="Nagasato C."/>
            <person name="Napoli C.A."/>
            <person name="Nelson D.R."/>
            <person name="Nyvall-Collen P."/>
            <person name="Peters A.F."/>
            <person name="Pommier C."/>
            <person name="Potin P."/>
            <person name="Poulain J."/>
            <person name="Quesneville H."/>
            <person name="Read B."/>
            <person name="Rensing S.A."/>
            <person name="Ritter A."/>
            <person name="Rousvoal S."/>
            <person name="Samanta M."/>
            <person name="Samson G."/>
            <person name="Schroeder D.C."/>
            <person name="Segurens B."/>
            <person name="Strittmatter M."/>
            <person name="Tonon T."/>
            <person name="Tregear J.W."/>
            <person name="Valentin K."/>
            <person name="von Dassow P."/>
            <person name="Yamagishi T."/>
            <person name="Van de Peer Y."/>
            <person name="Wincker P."/>
        </authorList>
    </citation>
    <scope>NUCLEOTIDE SEQUENCE [LARGE SCALE GENOMIC DNA]</scope>
    <source>
        <strain evidence="9">Ec32 / CCAP1310/4</strain>
    </source>
</reference>
<evidence type="ECO:0000256" key="2">
    <source>
        <dbReference type="ARBA" id="ARBA00022694"/>
    </source>
</evidence>
<evidence type="ECO:0000256" key="5">
    <source>
        <dbReference type="SAM" id="MobiDB-lite"/>
    </source>
</evidence>
<evidence type="ECO:0000313" key="8">
    <source>
        <dbReference type="EMBL" id="CBJ31003.1"/>
    </source>
</evidence>
<keyword evidence="9" id="KW-1185">Reference proteome</keyword>
<gene>
    <name evidence="8" type="ORF">Esi_0228_0017</name>
</gene>
<dbReference type="eggNOG" id="KOG4393">
    <property type="taxonomic scope" value="Eukaryota"/>
</dbReference>
<dbReference type="Pfam" id="PF01416">
    <property type="entry name" value="PseudoU_synth_1"/>
    <property type="match status" value="2"/>
</dbReference>
<dbReference type="AlphaFoldDB" id="D7FS62"/>
<evidence type="ECO:0000256" key="6">
    <source>
        <dbReference type="SAM" id="SignalP"/>
    </source>
</evidence>
<dbReference type="PANTHER" id="PTHR11142">
    <property type="entry name" value="PSEUDOURIDYLATE SYNTHASE"/>
    <property type="match status" value="1"/>
</dbReference>
<evidence type="ECO:0000256" key="4">
    <source>
        <dbReference type="RuleBase" id="RU003792"/>
    </source>
</evidence>
<feature type="signal peptide" evidence="6">
    <location>
        <begin position="1"/>
        <end position="18"/>
    </location>
</feature>
<dbReference type="GO" id="GO:0031119">
    <property type="term" value="P:tRNA pseudouridine synthesis"/>
    <property type="evidence" value="ECO:0007669"/>
    <property type="project" value="TreeGrafter"/>
</dbReference>
<dbReference type="STRING" id="2880.D7FS62"/>
<dbReference type="SUPFAM" id="SSF55120">
    <property type="entry name" value="Pseudouridine synthase"/>
    <property type="match status" value="1"/>
</dbReference>
<dbReference type="InterPro" id="IPR020094">
    <property type="entry name" value="TruA/RsuA/RluB/E/F_N"/>
</dbReference>
<evidence type="ECO:0000313" key="9">
    <source>
        <dbReference type="Proteomes" id="UP000002630"/>
    </source>
</evidence>
<dbReference type="Gene3D" id="3.30.70.660">
    <property type="entry name" value="Pseudouridine synthase I, catalytic domain, C-terminal subdomain"/>
    <property type="match status" value="1"/>
</dbReference>
<dbReference type="GO" id="GO:0160147">
    <property type="term" value="F:tRNA pseudouridine(38-40) synthase activity"/>
    <property type="evidence" value="ECO:0007669"/>
    <property type="project" value="UniProtKB-EC"/>
</dbReference>
<dbReference type="EMBL" id="FN649760">
    <property type="protein sequence ID" value="CBJ31003.1"/>
    <property type="molecule type" value="Genomic_DNA"/>
</dbReference>
<keyword evidence="3 4" id="KW-0413">Isomerase</keyword>
<keyword evidence="6" id="KW-0732">Signal</keyword>
<feature type="chain" id="PRO_5003095888" description="tRNA pseudouridine synthase" evidence="6">
    <location>
        <begin position="19"/>
        <end position="412"/>
    </location>
</feature>
<proteinExistence type="inferred from homology"/>
<protein>
    <recommendedName>
        <fullName evidence="4">tRNA pseudouridine synthase</fullName>
        <ecNumber evidence="4">5.4.99.12</ecNumber>
    </recommendedName>
</protein>
<dbReference type="EC" id="5.4.99.12" evidence="4"/>
<dbReference type="Proteomes" id="UP000002630">
    <property type="component" value="Unassembled WGS sequence"/>
</dbReference>
<evidence type="ECO:0000256" key="3">
    <source>
        <dbReference type="ARBA" id="ARBA00023235"/>
    </source>
</evidence>
<name>D7FS62_ECTSI</name>